<gene>
    <name evidence="3" type="ORF">MAPG_02697</name>
</gene>
<dbReference type="GO" id="GO:0000175">
    <property type="term" value="F:3'-5'-RNA exonuclease activity"/>
    <property type="evidence" value="ECO:0007669"/>
    <property type="project" value="TreeGrafter"/>
</dbReference>
<dbReference type="GO" id="GO:0000932">
    <property type="term" value="C:P-body"/>
    <property type="evidence" value="ECO:0007669"/>
    <property type="project" value="TreeGrafter"/>
</dbReference>
<dbReference type="AlphaFoldDB" id="A0A0H2U274"/>
<dbReference type="InterPro" id="IPR050180">
    <property type="entry name" value="RNR_Ribonuclease"/>
</dbReference>
<dbReference type="InterPro" id="IPR012340">
    <property type="entry name" value="NA-bd_OB-fold"/>
</dbReference>
<protein>
    <submittedName>
        <fullName evidence="3">Mitochondrial protein cyt-4</fullName>
    </submittedName>
</protein>
<dbReference type="Pfam" id="PF23214">
    <property type="entry name" value="SH3_CYT4"/>
    <property type="match status" value="1"/>
</dbReference>
<dbReference type="InterPro" id="IPR056624">
    <property type="entry name" value="WH_CYT4"/>
</dbReference>
<sequence length="765" mass="84394">MLQPRRGSAYVCWNCLARGLRPRAAICVPDLQRPRATSMLLPACPRASIGVQTFATVKRHRPPNGRPPNGRHPTGRHPKRGAPAAADPAEPKQPSLRERLAQWDQENGQAAVADKDSLVFRLPWTAHNSSTRTQTSQGAVDLDEEARVNSDEQVDFDLEQDLQPLSSGVQTGDLVEFLSNAQRARQMAVCIARIDGIDHFYADNGRWSFTRGASTMFIVPGFATEAEIAPVRDALPPPGTSEAALLELREKDQGPSRALGEGLLSKMAEFSERAIAAMQLYSGRLENAHKAVLESGRSFITAKEATEMVLPHHARDADTLEFSNEAVYAVHRAMLKHEEGFCPSFRASFGLRGCLYEVLPTTDVDAVRAVQKMVRLYYLDQTSQSPDSMPDKRRAKYRLDRFVSRARRQIDRSRRLRDHSADMGLLGPCLPLSGAEAEANAVAGEEDDELLRARGWMDEEEDAEIMRFMYLWAASRKFSTNSDINVFGSTILKALDRYGHAGRLDVSVGWMFLQEVGWILPWDFAARHMLPPPGLHVSRTGGLLNRPGPVAPKALQRDVYPGKRRDWGDTKIYCIDSASTTDVDDGLSIERTDTPGQYWIHVHVADPASAILPGDPAAKFAETITQTIYLPGHYEPMFPGDTVKDHFSLAPGRRCLTFSAKVDESGVVLDLAITPGIARNVVYMTVDELAILCPFAPGPKAPQDSIRVGPELPPEEIPSAETKPLSRISDLSPEDVEDLKLLSRLTDARRAVLEANGGMPASAFR</sequence>
<evidence type="ECO:0000313" key="3">
    <source>
        <dbReference type="EMBL" id="KLU83644.1"/>
    </source>
</evidence>
<dbReference type="GO" id="GO:0006402">
    <property type="term" value="P:mRNA catabolic process"/>
    <property type="evidence" value="ECO:0007669"/>
    <property type="project" value="TreeGrafter"/>
</dbReference>
<dbReference type="SMART" id="SM00955">
    <property type="entry name" value="RNB"/>
    <property type="match status" value="1"/>
</dbReference>
<feature type="region of interest" description="Disordered" evidence="1">
    <location>
        <begin position="704"/>
        <end position="729"/>
    </location>
</feature>
<feature type="region of interest" description="Disordered" evidence="1">
    <location>
        <begin position="53"/>
        <end position="95"/>
    </location>
</feature>
<dbReference type="Pfam" id="PF00773">
    <property type="entry name" value="RNB"/>
    <property type="match status" value="1"/>
</dbReference>
<feature type="domain" description="RNB" evidence="2">
    <location>
        <begin position="564"/>
        <end position="765"/>
    </location>
</feature>
<dbReference type="OrthoDB" id="2285229at2759"/>
<dbReference type="PANTHER" id="PTHR23355">
    <property type="entry name" value="RIBONUCLEASE"/>
    <property type="match status" value="1"/>
</dbReference>
<dbReference type="SUPFAM" id="SSF50249">
    <property type="entry name" value="Nucleic acid-binding proteins"/>
    <property type="match status" value="1"/>
</dbReference>
<organism evidence="3">
    <name type="scientific">Magnaporthiopsis poae (strain ATCC 64411 / 73-15)</name>
    <name type="common">Kentucky bluegrass fungus</name>
    <name type="synonym">Magnaporthe poae</name>
    <dbReference type="NCBI Taxonomy" id="644358"/>
    <lineage>
        <taxon>Eukaryota</taxon>
        <taxon>Fungi</taxon>
        <taxon>Dikarya</taxon>
        <taxon>Ascomycota</taxon>
        <taxon>Pezizomycotina</taxon>
        <taxon>Sordariomycetes</taxon>
        <taxon>Sordariomycetidae</taxon>
        <taxon>Magnaporthales</taxon>
        <taxon>Magnaporthaceae</taxon>
        <taxon>Magnaporthiopsis</taxon>
    </lineage>
</organism>
<dbReference type="PANTHER" id="PTHR23355:SF65">
    <property type="entry name" value="EXORIBONUCLEASE CYT-4, PUTATIVE (AFU_ORTHOLOGUE AFUA_7G01550)-RELATED"/>
    <property type="match status" value="1"/>
</dbReference>
<accession>A0A0H2U274</accession>
<reference evidence="3" key="2">
    <citation type="submission" date="2011-03" db="EMBL/GenBank/DDBJ databases">
        <title>Annotation of Magnaporthe poae ATCC 64411.</title>
        <authorList>
            <person name="Ma L.-J."/>
            <person name="Dead R."/>
            <person name="Young S.K."/>
            <person name="Zeng Q."/>
            <person name="Gargeya S."/>
            <person name="Fitzgerald M."/>
            <person name="Haas B."/>
            <person name="Abouelleil A."/>
            <person name="Alvarado L."/>
            <person name="Arachchi H.M."/>
            <person name="Berlin A."/>
            <person name="Brown A."/>
            <person name="Chapman S.B."/>
            <person name="Chen Z."/>
            <person name="Dunbar C."/>
            <person name="Freedman E."/>
            <person name="Gearin G."/>
            <person name="Gellesch M."/>
            <person name="Goldberg J."/>
            <person name="Griggs A."/>
            <person name="Gujja S."/>
            <person name="Heiman D."/>
            <person name="Howarth C."/>
            <person name="Larson L."/>
            <person name="Lui A."/>
            <person name="MacDonald P.J.P."/>
            <person name="Mehta T."/>
            <person name="Montmayeur A."/>
            <person name="Murphy C."/>
            <person name="Neiman D."/>
            <person name="Pearson M."/>
            <person name="Priest M."/>
            <person name="Roberts A."/>
            <person name="Saif S."/>
            <person name="Shea T."/>
            <person name="Shenoy N."/>
            <person name="Sisk P."/>
            <person name="Stolte C."/>
            <person name="Sykes S."/>
            <person name="Yandava C."/>
            <person name="Wortman J."/>
            <person name="Nusbaum C."/>
            <person name="Birren B."/>
        </authorList>
    </citation>
    <scope>NUCLEOTIDE SEQUENCE</scope>
    <source>
        <strain evidence="3">ATCC 64411</strain>
    </source>
</reference>
<reference evidence="3" key="1">
    <citation type="submission" date="2010-05" db="EMBL/GenBank/DDBJ databases">
        <title>The Genome Sequence of Magnaporthe poae strain ATCC 64411.</title>
        <authorList>
            <consortium name="The Broad Institute Genome Sequencing Platform"/>
            <consortium name="Broad Institute Genome Sequencing Center for Infectious Disease"/>
            <person name="Ma L.-J."/>
            <person name="Dead R."/>
            <person name="Young S."/>
            <person name="Zeng Q."/>
            <person name="Koehrsen M."/>
            <person name="Alvarado L."/>
            <person name="Berlin A."/>
            <person name="Chapman S.B."/>
            <person name="Chen Z."/>
            <person name="Freedman E."/>
            <person name="Gellesch M."/>
            <person name="Goldberg J."/>
            <person name="Griggs A."/>
            <person name="Gujja S."/>
            <person name="Heilman E.R."/>
            <person name="Heiman D."/>
            <person name="Hepburn T."/>
            <person name="Howarth C."/>
            <person name="Jen D."/>
            <person name="Larson L."/>
            <person name="Mehta T."/>
            <person name="Neiman D."/>
            <person name="Pearson M."/>
            <person name="Roberts A."/>
            <person name="Saif S."/>
            <person name="Shea T."/>
            <person name="Shenoy N."/>
            <person name="Sisk P."/>
            <person name="Stolte C."/>
            <person name="Sykes S."/>
            <person name="Walk T."/>
            <person name="White J."/>
            <person name="Yandava C."/>
            <person name="Haas B."/>
            <person name="Nusbaum C."/>
            <person name="Birren B."/>
        </authorList>
    </citation>
    <scope>NUCLEOTIDE SEQUENCE</scope>
    <source>
        <strain evidence="3">ATCC 64411</strain>
    </source>
</reference>
<evidence type="ECO:0000259" key="2">
    <source>
        <dbReference type="SMART" id="SM00955"/>
    </source>
</evidence>
<feature type="non-terminal residue" evidence="3">
    <location>
        <position position="765"/>
    </location>
</feature>
<dbReference type="VEuPathDB" id="FungiDB:MAPG_02697"/>
<dbReference type="InterPro" id="IPR056625">
    <property type="entry name" value="SH3_CYT4"/>
</dbReference>
<dbReference type="GO" id="GO:0003723">
    <property type="term" value="F:RNA binding"/>
    <property type="evidence" value="ECO:0007669"/>
    <property type="project" value="InterPro"/>
</dbReference>
<dbReference type="Pfam" id="PF23216">
    <property type="entry name" value="WHD_CYT4"/>
    <property type="match status" value="1"/>
</dbReference>
<name>A0A0H2U274_MAGP6</name>
<dbReference type="EMBL" id="GL876967">
    <property type="protein sequence ID" value="KLU83644.1"/>
    <property type="molecule type" value="Genomic_DNA"/>
</dbReference>
<evidence type="ECO:0000256" key="1">
    <source>
        <dbReference type="SAM" id="MobiDB-lite"/>
    </source>
</evidence>
<proteinExistence type="predicted"/>
<dbReference type="InterPro" id="IPR001900">
    <property type="entry name" value="RNase_II/R"/>
</dbReference>